<accession>A0A915ZCJ6</accession>
<dbReference type="EMBL" id="CAGKOT010000029">
    <property type="protein sequence ID" value="CAB5371532.1"/>
    <property type="molecule type" value="Genomic_DNA"/>
</dbReference>
<proteinExistence type="predicted"/>
<evidence type="ECO:0000313" key="2">
    <source>
        <dbReference type="Proteomes" id="UP000684084"/>
    </source>
</evidence>
<name>A0A915ZCJ6_9GLOM</name>
<dbReference type="Proteomes" id="UP000684084">
    <property type="component" value="Unassembled WGS sequence"/>
</dbReference>
<evidence type="ECO:0000313" key="1">
    <source>
        <dbReference type="EMBL" id="CAB5371532.1"/>
    </source>
</evidence>
<dbReference type="AlphaFoldDB" id="A0A915ZCJ6"/>
<sequence>MTNIDLSATAFYEGGPLVQIVKKYWNLDLLTIYVGAFLKGTSNVANKYYCRVDIPIIWGDPLHQIIINKHLYIVLRYKKGSPKAIE</sequence>
<protein>
    <submittedName>
        <fullName evidence="1">Uncharacterized protein</fullName>
    </submittedName>
</protein>
<gene>
    <name evidence="1" type="ORF">CHRIB12_LOCUS13119</name>
</gene>
<comment type="caution">
    <text evidence="1">The sequence shown here is derived from an EMBL/GenBank/DDBJ whole genome shotgun (WGS) entry which is preliminary data.</text>
</comment>
<organism evidence="1 2">
    <name type="scientific">Rhizophagus irregularis</name>
    <dbReference type="NCBI Taxonomy" id="588596"/>
    <lineage>
        <taxon>Eukaryota</taxon>
        <taxon>Fungi</taxon>
        <taxon>Fungi incertae sedis</taxon>
        <taxon>Mucoromycota</taxon>
        <taxon>Glomeromycotina</taxon>
        <taxon>Glomeromycetes</taxon>
        <taxon>Glomerales</taxon>
        <taxon>Glomeraceae</taxon>
        <taxon>Rhizophagus</taxon>
    </lineage>
</organism>
<reference evidence="1" key="1">
    <citation type="submission" date="2020-05" db="EMBL/GenBank/DDBJ databases">
        <authorList>
            <person name="Rincon C."/>
            <person name="Sanders R I."/>
            <person name="Robbins C."/>
            <person name="Chaturvedi A."/>
        </authorList>
    </citation>
    <scope>NUCLEOTIDE SEQUENCE</scope>
    <source>
        <strain evidence="1">CHB12</strain>
    </source>
</reference>
<dbReference type="OrthoDB" id="10472375at2759"/>